<sequence>PPGPTGYPLLGSALKLLDKEWLFRECKSYALAGELVYLNVAGQPAVILNSQHVAADLLDRHASTFSDRPRFIVANEILCGGMFFAIGPDDDRWRRMRRAVHEGFGPAASVRYYGMHAEEAARLALALASECANTQPTRDFGKHYTRFTASLVLAITYDRPVLSDASREMLARIEIIDRKLDRAIAPGTHLVEFFPWIGSRFARWKREAQDGFTTASAYFNELVEDVKRRTAGGVARPCLASTLVDNQEKLALSNDEVSWATGAIAIGSDTLAGALDFWTLAMVSFPETQHRAQEELDAVIGHARPPRVGDRAHLPYLEAVVREALRWRTGLPVGVPHRTNADTWYEGMFIPKGTWCFVNVNLCNRDPAVYGADAEVFNPLRHLDEKGRLKPAPPETKDEGHIAFGFGKRICIGRHVANDALFAAIATILWAFKLE</sequence>
<dbReference type="Proteomes" id="UP000814128">
    <property type="component" value="Unassembled WGS sequence"/>
</dbReference>
<dbReference type="EMBL" id="MU273590">
    <property type="protein sequence ID" value="KAI0031184.1"/>
    <property type="molecule type" value="Genomic_DNA"/>
</dbReference>
<organism evidence="1 2">
    <name type="scientific">Vararia minispora EC-137</name>
    <dbReference type="NCBI Taxonomy" id="1314806"/>
    <lineage>
        <taxon>Eukaryota</taxon>
        <taxon>Fungi</taxon>
        <taxon>Dikarya</taxon>
        <taxon>Basidiomycota</taxon>
        <taxon>Agaricomycotina</taxon>
        <taxon>Agaricomycetes</taxon>
        <taxon>Russulales</taxon>
        <taxon>Lachnocladiaceae</taxon>
        <taxon>Vararia</taxon>
    </lineage>
</organism>
<comment type="caution">
    <text evidence="1">The sequence shown here is derived from an EMBL/GenBank/DDBJ whole genome shotgun (WGS) entry which is preliminary data.</text>
</comment>
<proteinExistence type="predicted"/>
<reference evidence="1" key="2">
    <citation type="journal article" date="2022" name="New Phytol.">
        <title>Evolutionary transition to the ectomycorrhizal habit in the genomes of a hyperdiverse lineage of mushroom-forming fungi.</title>
        <authorList>
            <person name="Looney B."/>
            <person name="Miyauchi S."/>
            <person name="Morin E."/>
            <person name="Drula E."/>
            <person name="Courty P.E."/>
            <person name="Kohler A."/>
            <person name="Kuo A."/>
            <person name="LaButti K."/>
            <person name="Pangilinan J."/>
            <person name="Lipzen A."/>
            <person name="Riley R."/>
            <person name="Andreopoulos W."/>
            <person name="He G."/>
            <person name="Johnson J."/>
            <person name="Nolan M."/>
            <person name="Tritt A."/>
            <person name="Barry K.W."/>
            <person name="Grigoriev I.V."/>
            <person name="Nagy L.G."/>
            <person name="Hibbett D."/>
            <person name="Henrissat B."/>
            <person name="Matheny P.B."/>
            <person name="Labbe J."/>
            <person name="Martin F.M."/>
        </authorList>
    </citation>
    <scope>NUCLEOTIDE SEQUENCE</scope>
    <source>
        <strain evidence="1">EC-137</strain>
    </source>
</reference>
<accession>A0ACB8QHG7</accession>
<evidence type="ECO:0000313" key="1">
    <source>
        <dbReference type="EMBL" id="KAI0031184.1"/>
    </source>
</evidence>
<gene>
    <name evidence="1" type="ORF">K488DRAFT_32329</name>
</gene>
<feature type="non-terminal residue" evidence="1">
    <location>
        <position position="435"/>
    </location>
</feature>
<feature type="non-terminal residue" evidence="1">
    <location>
        <position position="1"/>
    </location>
</feature>
<name>A0ACB8QHG7_9AGAM</name>
<evidence type="ECO:0000313" key="2">
    <source>
        <dbReference type="Proteomes" id="UP000814128"/>
    </source>
</evidence>
<protein>
    <submittedName>
        <fullName evidence="1">Cytochrome P450</fullName>
    </submittedName>
</protein>
<keyword evidence="2" id="KW-1185">Reference proteome</keyword>
<reference evidence="1" key="1">
    <citation type="submission" date="2021-02" db="EMBL/GenBank/DDBJ databases">
        <authorList>
            <consortium name="DOE Joint Genome Institute"/>
            <person name="Ahrendt S."/>
            <person name="Looney B.P."/>
            <person name="Miyauchi S."/>
            <person name="Morin E."/>
            <person name="Drula E."/>
            <person name="Courty P.E."/>
            <person name="Chicoki N."/>
            <person name="Fauchery L."/>
            <person name="Kohler A."/>
            <person name="Kuo A."/>
            <person name="Labutti K."/>
            <person name="Pangilinan J."/>
            <person name="Lipzen A."/>
            <person name="Riley R."/>
            <person name="Andreopoulos W."/>
            <person name="He G."/>
            <person name="Johnson J."/>
            <person name="Barry K.W."/>
            <person name="Grigoriev I.V."/>
            <person name="Nagy L."/>
            <person name="Hibbett D."/>
            <person name="Henrissat B."/>
            <person name="Matheny P.B."/>
            <person name="Labbe J."/>
            <person name="Martin F."/>
        </authorList>
    </citation>
    <scope>NUCLEOTIDE SEQUENCE</scope>
    <source>
        <strain evidence="1">EC-137</strain>
    </source>
</reference>